<dbReference type="InterPro" id="IPR050266">
    <property type="entry name" value="AB_hydrolase_sf"/>
</dbReference>
<reference evidence="4" key="1">
    <citation type="submission" date="2018-12" db="EMBL/GenBank/DDBJ databases">
        <title>Tengunoibacter tsumagoiensis gen. nov., sp. nov., Dictyobacter kobayashii sp. nov., D. alpinus sp. nov., and D. joshuensis sp. nov. and description of Dictyobacteraceae fam. nov. within the order Ktedonobacterales isolated from Tengu-no-mugimeshi.</title>
        <authorList>
            <person name="Wang C.M."/>
            <person name="Zheng Y."/>
            <person name="Sakai Y."/>
            <person name="Toyoda A."/>
            <person name="Minakuchi Y."/>
            <person name="Abe K."/>
            <person name="Yokota A."/>
            <person name="Yabe S."/>
        </authorList>
    </citation>
    <scope>NUCLEOTIDE SEQUENCE [LARGE SCALE GENOMIC DNA]</scope>
    <source>
        <strain evidence="4">Uno16</strain>
    </source>
</reference>
<dbReference type="InterPro" id="IPR000639">
    <property type="entry name" value="Epox_hydrolase-like"/>
</dbReference>
<organism evidence="3 4">
    <name type="scientific">Dictyobacter alpinus</name>
    <dbReference type="NCBI Taxonomy" id="2014873"/>
    <lineage>
        <taxon>Bacteria</taxon>
        <taxon>Bacillati</taxon>
        <taxon>Chloroflexota</taxon>
        <taxon>Ktedonobacteria</taxon>
        <taxon>Ktedonobacterales</taxon>
        <taxon>Dictyobacteraceae</taxon>
        <taxon>Dictyobacter</taxon>
    </lineage>
</organism>
<dbReference type="Proteomes" id="UP000287171">
    <property type="component" value="Unassembled WGS sequence"/>
</dbReference>
<name>A0A402BHR9_9CHLR</name>
<dbReference type="OrthoDB" id="9805423at2"/>
<keyword evidence="4" id="KW-1185">Reference proteome</keyword>
<evidence type="ECO:0000313" key="4">
    <source>
        <dbReference type="Proteomes" id="UP000287171"/>
    </source>
</evidence>
<dbReference type="GO" id="GO:0016020">
    <property type="term" value="C:membrane"/>
    <property type="evidence" value="ECO:0007669"/>
    <property type="project" value="TreeGrafter"/>
</dbReference>
<gene>
    <name evidence="3" type="ORF">KDA_64450</name>
</gene>
<dbReference type="InterPro" id="IPR000073">
    <property type="entry name" value="AB_hydrolase_1"/>
</dbReference>
<dbReference type="PANTHER" id="PTHR43798:SF31">
    <property type="entry name" value="AB HYDROLASE SUPERFAMILY PROTEIN YCLE"/>
    <property type="match status" value="1"/>
</dbReference>
<sequence length="274" mass="30536">MKTLQKETGFLGNKGERLYYEVAGSGHPLLLIHAGIADSRMWDEQFDFFASHYRVISFDLRGYGRTELPAGKVSNHADAANLLRHLHVEKAYVLGVSFGGKVALDFALAYPDMVAGLVLVAPSISGRPPAEQERQFAVEENKYLAKDDLIGATELNLRMWVDGPYRTPEQVSPAVRERVRQMQMHAFTIPVPEEAENIPLTPPAVDRLSEISTPTLLIVGDLDIPDKLVIVDELTRGIAGARQVHIPQTAHMPGMEKPEEFNHIVLDFLRQHVN</sequence>
<dbReference type="AlphaFoldDB" id="A0A402BHR9"/>
<evidence type="ECO:0000256" key="1">
    <source>
        <dbReference type="ARBA" id="ARBA00022801"/>
    </source>
</evidence>
<dbReference type="Pfam" id="PF00561">
    <property type="entry name" value="Abhydrolase_1"/>
    <property type="match status" value="1"/>
</dbReference>
<comment type="caution">
    <text evidence="3">The sequence shown here is derived from an EMBL/GenBank/DDBJ whole genome shotgun (WGS) entry which is preliminary data.</text>
</comment>
<dbReference type="PANTHER" id="PTHR43798">
    <property type="entry name" value="MONOACYLGLYCEROL LIPASE"/>
    <property type="match status" value="1"/>
</dbReference>
<dbReference type="GO" id="GO:0016787">
    <property type="term" value="F:hydrolase activity"/>
    <property type="evidence" value="ECO:0007669"/>
    <property type="project" value="UniProtKB-KW"/>
</dbReference>
<dbReference type="SUPFAM" id="SSF53474">
    <property type="entry name" value="alpha/beta-Hydrolases"/>
    <property type="match status" value="1"/>
</dbReference>
<dbReference type="RefSeq" id="WP_126630986.1">
    <property type="nucleotide sequence ID" value="NZ_BIFT01000002.1"/>
</dbReference>
<keyword evidence="1 3" id="KW-0378">Hydrolase</keyword>
<dbReference type="InterPro" id="IPR029058">
    <property type="entry name" value="AB_hydrolase_fold"/>
</dbReference>
<proteinExistence type="predicted"/>
<evidence type="ECO:0000313" key="3">
    <source>
        <dbReference type="EMBL" id="GCE30961.1"/>
    </source>
</evidence>
<feature type="domain" description="AB hydrolase-1" evidence="2">
    <location>
        <begin position="28"/>
        <end position="258"/>
    </location>
</feature>
<evidence type="ECO:0000259" key="2">
    <source>
        <dbReference type="Pfam" id="PF00561"/>
    </source>
</evidence>
<protein>
    <submittedName>
        <fullName evidence="3">Hydrolase</fullName>
    </submittedName>
</protein>
<accession>A0A402BHR9</accession>
<dbReference type="EMBL" id="BIFT01000002">
    <property type="protein sequence ID" value="GCE30961.1"/>
    <property type="molecule type" value="Genomic_DNA"/>
</dbReference>
<dbReference type="PRINTS" id="PR00412">
    <property type="entry name" value="EPOXHYDRLASE"/>
</dbReference>
<dbReference type="PRINTS" id="PR00111">
    <property type="entry name" value="ABHYDROLASE"/>
</dbReference>
<dbReference type="Gene3D" id="3.40.50.1820">
    <property type="entry name" value="alpha/beta hydrolase"/>
    <property type="match status" value="1"/>
</dbReference>